<reference evidence="2" key="2">
    <citation type="journal article" date="2024" name="Plant">
        <title>Genomic evolution and insights into agronomic trait innovations of Sesamum species.</title>
        <authorList>
            <person name="Miao H."/>
            <person name="Wang L."/>
            <person name="Qu L."/>
            <person name="Liu H."/>
            <person name="Sun Y."/>
            <person name="Le M."/>
            <person name="Wang Q."/>
            <person name="Wei S."/>
            <person name="Zheng Y."/>
            <person name="Lin W."/>
            <person name="Duan Y."/>
            <person name="Cao H."/>
            <person name="Xiong S."/>
            <person name="Wang X."/>
            <person name="Wei L."/>
            <person name="Li C."/>
            <person name="Ma Q."/>
            <person name="Ju M."/>
            <person name="Zhao R."/>
            <person name="Li G."/>
            <person name="Mu C."/>
            <person name="Tian Q."/>
            <person name="Mei H."/>
            <person name="Zhang T."/>
            <person name="Gao T."/>
            <person name="Zhang H."/>
        </authorList>
    </citation>
    <scope>NUCLEOTIDE SEQUENCE</scope>
    <source>
        <strain evidence="2">3651</strain>
    </source>
</reference>
<dbReference type="EMBL" id="JACGWO010000003">
    <property type="protein sequence ID" value="KAK4433302.1"/>
    <property type="molecule type" value="Genomic_DNA"/>
</dbReference>
<sequence>MQRALEGRPWTFDRNLLIVVPVEEEGVNPMDVSFEWCPFVVYVNVFYLASKHRLWPNISVYGYEKLTRLCSLTISQDIIEVLQCHQPSDFQAPEHLARVWIQDNQIRDSCIFRDFSTPIKGRSTESMYGKNPSVDSCRNPSRDRGRLDLPSYENLMDTHAGTDGSSPPPTRSFLPRIALIVGLRMLLIALNLHKPTI</sequence>
<accession>A0AAE1YNH5</accession>
<feature type="region of interest" description="Disordered" evidence="1">
    <location>
        <begin position="123"/>
        <end position="143"/>
    </location>
</feature>
<proteinExistence type="predicted"/>
<reference evidence="2" key="1">
    <citation type="submission" date="2020-06" db="EMBL/GenBank/DDBJ databases">
        <authorList>
            <person name="Li T."/>
            <person name="Hu X."/>
            <person name="Zhang T."/>
            <person name="Song X."/>
            <person name="Zhang H."/>
            <person name="Dai N."/>
            <person name="Sheng W."/>
            <person name="Hou X."/>
            <person name="Wei L."/>
        </authorList>
    </citation>
    <scope>NUCLEOTIDE SEQUENCE</scope>
    <source>
        <strain evidence="2">3651</strain>
        <tissue evidence="2">Leaf</tissue>
    </source>
</reference>
<evidence type="ECO:0000313" key="2">
    <source>
        <dbReference type="EMBL" id="KAK4433302.1"/>
    </source>
</evidence>
<name>A0AAE1YNH5_9LAMI</name>
<keyword evidence="3" id="KW-1185">Reference proteome</keyword>
<dbReference type="Proteomes" id="UP001293254">
    <property type="component" value="Unassembled WGS sequence"/>
</dbReference>
<comment type="caution">
    <text evidence="2">The sequence shown here is derived from an EMBL/GenBank/DDBJ whole genome shotgun (WGS) entry which is preliminary data.</text>
</comment>
<dbReference type="AlphaFoldDB" id="A0AAE1YNH5"/>
<evidence type="ECO:0000256" key="1">
    <source>
        <dbReference type="SAM" id="MobiDB-lite"/>
    </source>
</evidence>
<organism evidence="2 3">
    <name type="scientific">Sesamum alatum</name>
    <dbReference type="NCBI Taxonomy" id="300844"/>
    <lineage>
        <taxon>Eukaryota</taxon>
        <taxon>Viridiplantae</taxon>
        <taxon>Streptophyta</taxon>
        <taxon>Embryophyta</taxon>
        <taxon>Tracheophyta</taxon>
        <taxon>Spermatophyta</taxon>
        <taxon>Magnoliopsida</taxon>
        <taxon>eudicotyledons</taxon>
        <taxon>Gunneridae</taxon>
        <taxon>Pentapetalae</taxon>
        <taxon>asterids</taxon>
        <taxon>lamiids</taxon>
        <taxon>Lamiales</taxon>
        <taxon>Pedaliaceae</taxon>
        <taxon>Sesamum</taxon>
    </lineage>
</organism>
<gene>
    <name evidence="2" type="ORF">Salat_1092500</name>
</gene>
<evidence type="ECO:0000313" key="3">
    <source>
        <dbReference type="Proteomes" id="UP001293254"/>
    </source>
</evidence>
<protein>
    <submittedName>
        <fullName evidence="2">Uncharacterized protein</fullName>
    </submittedName>
</protein>